<dbReference type="PANTHER" id="PTHR46336:SF3">
    <property type="entry name" value="BTB_POZ DOMAIN-CONTAINING PROTEIN POB1"/>
    <property type="match status" value="1"/>
</dbReference>
<evidence type="ECO:0000313" key="4">
    <source>
        <dbReference type="Proteomes" id="UP001489004"/>
    </source>
</evidence>
<comment type="pathway">
    <text evidence="1">Protein modification; protein ubiquitination.</text>
</comment>
<accession>A0AAW1PGE6</accession>
<dbReference type="InterPro" id="IPR000210">
    <property type="entry name" value="BTB/POZ_dom"/>
</dbReference>
<name>A0AAW1PGE6_9CHLO</name>
<dbReference type="PANTHER" id="PTHR46336">
    <property type="entry name" value="OS02G0260700 PROTEIN"/>
    <property type="match status" value="1"/>
</dbReference>
<dbReference type="InterPro" id="IPR011333">
    <property type="entry name" value="SKP1/BTB/POZ_sf"/>
</dbReference>
<evidence type="ECO:0000313" key="3">
    <source>
        <dbReference type="EMBL" id="KAK9812606.1"/>
    </source>
</evidence>
<protein>
    <recommendedName>
        <fullName evidence="2">BTB domain-containing protein</fullName>
    </recommendedName>
</protein>
<dbReference type="InterPro" id="IPR045890">
    <property type="entry name" value="POB1-like"/>
</dbReference>
<feature type="domain" description="BTB" evidence="2">
    <location>
        <begin position="256"/>
        <end position="313"/>
    </location>
</feature>
<comment type="caution">
    <text evidence="3">The sequence shown here is derived from an EMBL/GenBank/DDBJ whole genome shotgun (WGS) entry which is preliminary data.</text>
</comment>
<dbReference type="PROSITE" id="PS50097">
    <property type="entry name" value="BTB"/>
    <property type="match status" value="1"/>
</dbReference>
<organism evidence="3 4">
    <name type="scientific">[Myrmecia] bisecta</name>
    <dbReference type="NCBI Taxonomy" id="41462"/>
    <lineage>
        <taxon>Eukaryota</taxon>
        <taxon>Viridiplantae</taxon>
        <taxon>Chlorophyta</taxon>
        <taxon>core chlorophytes</taxon>
        <taxon>Trebouxiophyceae</taxon>
        <taxon>Trebouxiales</taxon>
        <taxon>Trebouxiaceae</taxon>
        <taxon>Myrmecia</taxon>
    </lineage>
</organism>
<gene>
    <name evidence="3" type="ORF">WJX72_000449</name>
</gene>
<dbReference type="Gene3D" id="1.25.40.420">
    <property type="match status" value="2"/>
</dbReference>
<dbReference type="CDD" id="cd18186">
    <property type="entry name" value="BTB_POZ_ZBTB_KLHL-like"/>
    <property type="match status" value="1"/>
</dbReference>
<dbReference type="InterPro" id="IPR011705">
    <property type="entry name" value="BACK"/>
</dbReference>
<evidence type="ECO:0000256" key="1">
    <source>
        <dbReference type="ARBA" id="ARBA00004906"/>
    </source>
</evidence>
<reference evidence="3 4" key="1">
    <citation type="journal article" date="2024" name="Nat. Commun.">
        <title>Phylogenomics reveals the evolutionary origins of lichenization in chlorophyte algae.</title>
        <authorList>
            <person name="Puginier C."/>
            <person name="Libourel C."/>
            <person name="Otte J."/>
            <person name="Skaloud P."/>
            <person name="Haon M."/>
            <person name="Grisel S."/>
            <person name="Petersen M."/>
            <person name="Berrin J.G."/>
            <person name="Delaux P.M."/>
            <person name="Dal Grande F."/>
            <person name="Keller J."/>
        </authorList>
    </citation>
    <scope>NUCLEOTIDE SEQUENCE [LARGE SCALE GENOMIC DNA]</scope>
    <source>
        <strain evidence="3 4">SAG 2043</strain>
    </source>
</reference>
<proteinExistence type="predicted"/>
<dbReference type="SMART" id="SM00225">
    <property type="entry name" value="BTB"/>
    <property type="match status" value="1"/>
</dbReference>
<dbReference type="Gene3D" id="3.30.710.10">
    <property type="entry name" value="Potassium Channel Kv1.1, Chain A"/>
    <property type="match status" value="1"/>
</dbReference>
<dbReference type="EMBL" id="JALJOR010000008">
    <property type="protein sequence ID" value="KAK9812606.1"/>
    <property type="molecule type" value="Genomic_DNA"/>
</dbReference>
<dbReference type="SMART" id="SM00875">
    <property type="entry name" value="BACK"/>
    <property type="match status" value="2"/>
</dbReference>
<sequence>MANYYAVDELARKCAQLLNKPDMGLEIAIEICKVASEQAHYELLAAAATAQIMAKFGDVDAVYGDPALFKLFLQLPFAVIKVLVAQDTLKVAVENTVFSVLTAWLVSNGGTPEQLAALQVCYPYMTVCFLRGVVAKNPFFTGMPDHVDIILDAICHKAAHAITCKEVNLGKSMWVPRNHYATGCYLKSAKRDVKIPIHDISNLTTANDESSSRLFCDGEEDVLKLAGYTWFLSIERDGEGELSASSGNNFQVAFKLHVNRLTLAAASEVFRRKLQAWKAAPGEPVAIDILPGQEALFRQLLKFIYTEELEASTAEDEKELLQMLLLANYFAVDDCAVMCASLLDQKDLSLDMCVEICKVASEQAHCEALATNAHRRIMAKFGDFDRVQNDVILMRQFLTLPFPVVEALVAKDTLRVAVENTVFSVVTTWLEHNGGTAAQLSASQLRYPYMMATYLRGVVAENSFFTRMPNHATIMLDAMTYKATFRDLQKEVAADSGMWVPRQHYARSANIKSDTYNIKVPVSRLAAMKASL</sequence>
<dbReference type="Proteomes" id="UP001489004">
    <property type="component" value="Unassembled WGS sequence"/>
</dbReference>
<evidence type="ECO:0000259" key="2">
    <source>
        <dbReference type="PROSITE" id="PS50097"/>
    </source>
</evidence>
<dbReference type="AlphaFoldDB" id="A0AAW1PGE6"/>
<dbReference type="Pfam" id="PF07707">
    <property type="entry name" value="BACK"/>
    <property type="match status" value="1"/>
</dbReference>
<keyword evidence="4" id="KW-1185">Reference proteome</keyword>
<dbReference type="Pfam" id="PF00651">
    <property type="entry name" value="BTB"/>
    <property type="match status" value="1"/>
</dbReference>
<dbReference type="SUPFAM" id="SSF54695">
    <property type="entry name" value="POZ domain"/>
    <property type="match status" value="1"/>
</dbReference>